<dbReference type="Gene3D" id="3.20.20.450">
    <property type="entry name" value="EAL domain"/>
    <property type="match status" value="1"/>
</dbReference>
<keyword evidence="1" id="KW-0175">Coiled coil</keyword>
<feature type="coiled-coil region" evidence="1">
    <location>
        <begin position="246"/>
        <end position="273"/>
    </location>
</feature>
<name>A0ABS2MRY5_9FIRM</name>
<evidence type="ECO:0000256" key="2">
    <source>
        <dbReference type="SAM" id="Phobius"/>
    </source>
</evidence>
<dbReference type="PROSITE" id="PS50887">
    <property type="entry name" value="GGDEF"/>
    <property type="match status" value="1"/>
</dbReference>
<dbReference type="SMART" id="SM00052">
    <property type="entry name" value="EAL"/>
    <property type="match status" value="1"/>
</dbReference>
<dbReference type="InterPro" id="IPR029787">
    <property type="entry name" value="Nucleotide_cyclase"/>
</dbReference>
<dbReference type="CDD" id="cd01948">
    <property type="entry name" value="EAL"/>
    <property type="match status" value="1"/>
</dbReference>
<dbReference type="Pfam" id="PF00990">
    <property type="entry name" value="GGDEF"/>
    <property type="match status" value="1"/>
</dbReference>
<dbReference type="InterPro" id="IPR050706">
    <property type="entry name" value="Cyclic-di-GMP_PDE-like"/>
</dbReference>
<dbReference type="InterPro" id="IPR035919">
    <property type="entry name" value="EAL_sf"/>
</dbReference>
<dbReference type="SUPFAM" id="SSF55073">
    <property type="entry name" value="Nucleotide cyclase"/>
    <property type="match status" value="1"/>
</dbReference>
<organism evidence="5 6">
    <name type="scientific">Fusibacter tunisiensis</name>
    <dbReference type="NCBI Taxonomy" id="1008308"/>
    <lineage>
        <taxon>Bacteria</taxon>
        <taxon>Bacillati</taxon>
        <taxon>Bacillota</taxon>
        <taxon>Clostridia</taxon>
        <taxon>Eubacteriales</taxon>
        <taxon>Eubacteriales Family XII. Incertae Sedis</taxon>
        <taxon>Fusibacter</taxon>
    </lineage>
</organism>
<dbReference type="Proteomes" id="UP000767854">
    <property type="component" value="Unassembled WGS sequence"/>
</dbReference>
<dbReference type="PANTHER" id="PTHR33121">
    <property type="entry name" value="CYCLIC DI-GMP PHOSPHODIESTERASE PDEF"/>
    <property type="match status" value="1"/>
</dbReference>
<dbReference type="PROSITE" id="PS50883">
    <property type="entry name" value="EAL"/>
    <property type="match status" value="1"/>
</dbReference>
<keyword evidence="2" id="KW-1133">Transmembrane helix</keyword>
<dbReference type="RefSeq" id="WP_204664292.1">
    <property type="nucleotide sequence ID" value="NZ_JAFBDT010000013.1"/>
</dbReference>
<dbReference type="NCBIfam" id="TIGR00254">
    <property type="entry name" value="GGDEF"/>
    <property type="match status" value="1"/>
</dbReference>
<dbReference type="CDD" id="cd01949">
    <property type="entry name" value="GGDEF"/>
    <property type="match status" value="1"/>
</dbReference>
<gene>
    <name evidence="5" type="ORF">JOC49_001697</name>
</gene>
<dbReference type="PANTHER" id="PTHR33121:SF70">
    <property type="entry name" value="SIGNALING PROTEIN YKOW"/>
    <property type="match status" value="1"/>
</dbReference>
<sequence length="520" mass="59696">MEVSGTDILIYAILATALGIAIMMTYQSKKNEKFLKRQTEELNFLYLKHVQSEEALKSRNLDLERHIKNLNDQQKILLDHQAHIEQFAYYDELTKLPNRHSLKIDLENLIEAPSKKIIKGGVLFIDFDNFKSINDHYGHAIGDGLLILIASKLSQSVEGYGKAYRFGSDEFIILLDTVGDMDSIEFIAQKIKDDFATPLSVMDNPFTMKFSMGISLLPIHANTYDEIISCADMAMYHAKSKGKGQYAFYKEESQELKDQLVDLKNTLQEAVTKKELDFLYQPIYNRKSEKVAMVETTLFWEEDANRISTPKMIRLANELDIVSNLNAAVFEATCDLTESLKPLDDFILVTFNLNMHDLTSPTLVDDIDRILSEKSVDPSSICMEIKGTSIESNYDFTLRQIEKLKSMGLRLIVDDFATEFMSINFLKKMAVDFIKIDYKLIFENERIVASLLEIINALGIQVIVKNIETREEAESLNSDDFHYVQGYFYALPLQKENFIKLMLDEEIKIYPKFKKVAQIP</sequence>
<dbReference type="EMBL" id="JAFBDT010000013">
    <property type="protein sequence ID" value="MBM7562154.1"/>
    <property type="molecule type" value="Genomic_DNA"/>
</dbReference>
<dbReference type="InterPro" id="IPR001633">
    <property type="entry name" value="EAL_dom"/>
</dbReference>
<dbReference type="Gene3D" id="3.30.70.270">
    <property type="match status" value="1"/>
</dbReference>
<evidence type="ECO:0000259" key="4">
    <source>
        <dbReference type="PROSITE" id="PS50887"/>
    </source>
</evidence>
<feature type="domain" description="GGDEF" evidence="4">
    <location>
        <begin position="118"/>
        <end position="251"/>
    </location>
</feature>
<keyword evidence="6" id="KW-1185">Reference proteome</keyword>
<feature type="domain" description="EAL" evidence="3">
    <location>
        <begin position="260"/>
        <end position="506"/>
    </location>
</feature>
<evidence type="ECO:0000313" key="5">
    <source>
        <dbReference type="EMBL" id="MBM7562154.1"/>
    </source>
</evidence>
<dbReference type="Pfam" id="PF00563">
    <property type="entry name" value="EAL"/>
    <property type="match status" value="1"/>
</dbReference>
<dbReference type="SUPFAM" id="SSF141868">
    <property type="entry name" value="EAL domain-like"/>
    <property type="match status" value="1"/>
</dbReference>
<evidence type="ECO:0000313" key="6">
    <source>
        <dbReference type="Proteomes" id="UP000767854"/>
    </source>
</evidence>
<evidence type="ECO:0000256" key="1">
    <source>
        <dbReference type="SAM" id="Coils"/>
    </source>
</evidence>
<proteinExistence type="predicted"/>
<dbReference type="SMART" id="SM00267">
    <property type="entry name" value="GGDEF"/>
    <property type="match status" value="1"/>
</dbReference>
<dbReference type="InterPro" id="IPR043128">
    <property type="entry name" value="Rev_trsase/Diguanyl_cyclase"/>
</dbReference>
<accession>A0ABS2MRY5</accession>
<keyword evidence="2" id="KW-0472">Membrane</keyword>
<comment type="caution">
    <text evidence="5">The sequence shown here is derived from an EMBL/GenBank/DDBJ whole genome shotgun (WGS) entry which is preliminary data.</text>
</comment>
<keyword evidence="2" id="KW-0812">Transmembrane</keyword>
<reference evidence="5 6" key="1">
    <citation type="submission" date="2021-01" db="EMBL/GenBank/DDBJ databases">
        <title>Genomic Encyclopedia of Type Strains, Phase IV (KMG-IV): sequencing the most valuable type-strain genomes for metagenomic binning, comparative biology and taxonomic classification.</title>
        <authorList>
            <person name="Goeker M."/>
        </authorList>
    </citation>
    <scope>NUCLEOTIDE SEQUENCE [LARGE SCALE GENOMIC DNA]</scope>
    <source>
        <strain evidence="5 6">DSM 24436</strain>
    </source>
</reference>
<protein>
    <submittedName>
        <fullName evidence="5">Diguanylate cyclase (GGDEF)-like protein</fullName>
    </submittedName>
</protein>
<dbReference type="InterPro" id="IPR000160">
    <property type="entry name" value="GGDEF_dom"/>
</dbReference>
<evidence type="ECO:0000259" key="3">
    <source>
        <dbReference type="PROSITE" id="PS50883"/>
    </source>
</evidence>
<feature type="transmembrane region" description="Helical" evidence="2">
    <location>
        <begin position="6"/>
        <end position="26"/>
    </location>
</feature>